<dbReference type="Gene3D" id="3.30.300.30">
    <property type="match status" value="1"/>
</dbReference>
<keyword evidence="1" id="KW-1133">Transmembrane helix</keyword>
<evidence type="ECO:0000259" key="2">
    <source>
        <dbReference type="Pfam" id="PF00501"/>
    </source>
</evidence>
<accession>C0PR72</accession>
<dbReference type="EMBL" id="BT070813">
    <property type="protein sequence ID" value="ACN40312.1"/>
    <property type="molecule type" value="mRNA"/>
</dbReference>
<dbReference type="PANTHER" id="PTHR44378:SF1">
    <property type="entry name" value="ACYL-ACTIVATING ENZYME 18, PEROXISOMAL-RELATED"/>
    <property type="match status" value="1"/>
</dbReference>
<keyword evidence="1" id="KW-0472">Membrane</keyword>
<feature type="domain" description="AMP-dependent synthetase/ligase" evidence="2">
    <location>
        <begin position="190"/>
        <end position="562"/>
    </location>
</feature>
<evidence type="ECO:0000256" key="1">
    <source>
        <dbReference type="SAM" id="Phobius"/>
    </source>
</evidence>
<dbReference type="AlphaFoldDB" id="C0PR72"/>
<reference evidence="3" key="1">
    <citation type="submission" date="2009-02" db="EMBL/GenBank/DDBJ databases">
        <title>Full length sequence-verified cDNA sequences from Sitka spruce (Picea sitchensis).</title>
        <authorList>
            <person name="Reid K.E."/>
            <person name="Liao N."/>
            <person name="Ralph S."/>
            <person name="Kolosova N."/>
            <person name="Oddy C."/>
            <person name="Moore R."/>
            <person name="Mayo M."/>
            <person name="Wagner S."/>
            <person name="King J."/>
            <person name="Yanchuk A."/>
            <person name="Holt R."/>
            <person name="Jones S."/>
            <person name="Marra M."/>
            <person name="Ritland C.E."/>
            <person name="Ritland K."/>
            <person name="Bohlmann J."/>
        </authorList>
    </citation>
    <scope>NUCLEOTIDE SEQUENCE</scope>
    <source>
        <tissue evidence="3">Green portion of the leader tissue</tissue>
    </source>
</reference>
<dbReference type="PANTHER" id="PTHR44378">
    <property type="entry name" value="ACYL-ACTIVATING ENZYME 17, PEROXISOMAL-RELATED"/>
    <property type="match status" value="1"/>
</dbReference>
<keyword evidence="1" id="KW-0812">Transmembrane</keyword>
<dbReference type="InterPro" id="IPR000873">
    <property type="entry name" value="AMP-dep_synth/lig_dom"/>
</dbReference>
<dbReference type="OMA" id="MPNTWQT"/>
<dbReference type="InterPro" id="IPR042099">
    <property type="entry name" value="ANL_N_sf"/>
</dbReference>
<dbReference type="Pfam" id="PF00501">
    <property type="entry name" value="AMP-binding"/>
    <property type="match status" value="1"/>
</dbReference>
<dbReference type="InterPro" id="IPR020845">
    <property type="entry name" value="AMP-binding_CS"/>
</dbReference>
<sequence>MARAMDFEAGKCVRELGVDDIVQAGLPPHKAAIFYGKLQRAIAELGGSETLLWHRVSKELLNPRYAHTLHQLMYYSIYKDWDSAKNGPPLAWFPTQESARLTNIGRLMENHGPELLGSSYDNPITSFSLFQQFSADNPEVYWSLVLKELSVIFHESPRCILDTSDQSQPSGVWLPGSVLNVAEGCISPKESIKKTDDSIAIIWREEGRDEDPVNKMTLRELRARVMQVANALDMVFTKGDAVAIDMPMTVDAVVVYFALVLAGYVVVSIADSFAPKEIATRIRVSKAKGIFTQDFILRGRKKIPLYSRVVESGAPKAIVIPAEGKELGTQLRENDISWSKFLSFTDHLHSPEYYSPARQPVDALTVIMFSSGTSGEPKAIPWTHVASIRSGAESWAHLDVKAGDIFCWPTNFGWIMGSVLVYSCFLSGATAALYHGSPLDRGFGKFVQDAGVNVLGTVPSMVKTWKSTGCMEGLDWSQIRNFGSTGEASSIDDDLWLSSKAWYKPVVECCGGTELSATYINGSLLQPQAFGMFSTPSMTTGFVLLDDSHNPLPNDQPCIGEIGLFPTYFGASHRLLNADHDAVYFKGMPFYKGMRLRRHGDVLERIAGGYYKAHGRSDDTMNLGGIKTSAIEIERVCNRAHEQISETAAISIPSPGGGPEQLAIVAVLTNGPEISVDTLKLSFSKAIQTNLNPLFKVSFVKVVSDFPRTTSNKIMRRVLRDQLKQELSIPRSKL</sequence>
<proteinExistence type="evidence at transcript level"/>
<protein>
    <recommendedName>
        <fullName evidence="2">AMP-dependent synthetase/ligase domain-containing protein</fullName>
    </recommendedName>
</protein>
<organism evidence="3">
    <name type="scientific">Picea sitchensis</name>
    <name type="common">Sitka spruce</name>
    <name type="synonym">Pinus sitchensis</name>
    <dbReference type="NCBI Taxonomy" id="3332"/>
    <lineage>
        <taxon>Eukaryota</taxon>
        <taxon>Viridiplantae</taxon>
        <taxon>Streptophyta</taxon>
        <taxon>Embryophyta</taxon>
        <taxon>Tracheophyta</taxon>
        <taxon>Spermatophyta</taxon>
        <taxon>Pinopsida</taxon>
        <taxon>Pinidae</taxon>
        <taxon>Conifers I</taxon>
        <taxon>Pinales</taxon>
        <taxon>Pinaceae</taxon>
        <taxon>Picea</taxon>
    </lineage>
</organism>
<evidence type="ECO:0000313" key="3">
    <source>
        <dbReference type="EMBL" id="ACN40312.1"/>
    </source>
</evidence>
<dbReference type="Gene3D" id="3.40.50.12780">
    <property type="entry name" value="N-terminal domain of ligase-like"/>
    <property type="match status" value="1"/>
</dbReference>
<dbReference type="SUPFAM" id="SSF56801">
    <property type="entry name" value="Acetyl-CoA synthetase-like"/>
    <property type="match status" value="1"/>
</dbReference>
<name>C0PR72_PICSI</name>
<dbReference type="InterPro" id="IPR045851">
    <property type="entry name" value="AMP-bd_C_sf"/>
</dbReference>
<dbReference type="PROSITE" id="PS00455">
    <property type="entry name" value="AMP_BINDING"/>
    <property type="match status" value="1"/>
</dbReference>
<feature type="transmembrane region" description="Helical" evidence="1">
    <location>
        <begin position="253"/>
        <end position="274"/>
    </location>
</feature>